<protein>
    <submittedName>
        <fullName evidence="2">Uncharacterized protein</fullName>
    </submittedName>
</protein>
<evidence type="ECO:0000256" key="1">
    <source>
        <dbReference type="SAM" id="MobiDB-lite"/>
    </source>
</evidence>
<dbReference type="Proteomes" id="UP001595075">
    <property type="component" value="Unassembled WGS sequence"/>
</dbReference>
<accession>A0ABR4CV95</accession>
<name>A0ABR4CV95_9HELO</name>
<sequence>MDPSVASGQAAAAEDIQQSQQTFGGAKQDLRAQPWKAYINEIQTKDESEGEEELFDTRWQKVSTVAALTPNLLQKLLGISRAVGAIECWA</sequence>
<keyword evidence="3" id="KW-1185">Reference proteome</keyword>
<evidence type="ECO:0000313" key="3">
    <source>
        <dbReference type="Proteomes" id="UP001595075"/>
    </source>
</evidence>
<proteinExistence type="predicted"/>
<organism evidence="2 3">
    <name type="scientific">Oculimacula yallundae</name>
    <dbReference type="NCBI Taxonomy" id="86028"/>
    <lineage>
        <taxon>Eukaryota</taxon>
        <taxon>Fungi</taxon>
        <taxon>Dikarya</taxon>
        <taxon>Ascomycota</taxon>
        <taxon>Pezizomycotina</taxon>
        <taxon>Leotiomycetes</taxon>
        <taxon>Helotiales</taxon>
        <taxon>Ploettnerulaceae</taxon>
        <taxon>Oculimacula</taxon>
    </lineage>
</organism>
<evidence type="ECO:0000313" key="2">
    <source>
        <dbReference type="EMBL" id="KAL2073009.1"/>
    </source>
</evidence>
<reference evidence="2 3" key="1">
    <citation type="journal article" date="2024" name="Commun. Biol.">
        <title>Comparative genomic analysis of thermophilic fungi reveals convergent evolutionary adaptations and gene losses.</title>
        <authorList>
            <person name="Steindorff A.S."/>
            <person name="Aguilar-Pontes M.V."/>
            <person name="Robinson A.J."/>
            <person name="Andreopoulos B."/>
            <person name="LaButti K."/>
            <person name="Kuo A."/>
            <person name="Mondo S."/>
            <person name="Riley R."/>
            <person name="Otillar R."/>
            <person name="Haridas S."/>
            <person name="Lipzen A."/>
            <person name="Grimwood J."/>
            <person name="Schmutz J."/>
            <person name="Clum A."/>
            <person name="Reid I.D."/>
            <person name="Moisan M.C."/>
            <person name="Butler G."/>
            <person name="Nguyen T.T.M."/>
            <person name="Dewar K."/>
            <person name="Conant G."/>
            <person name="Drula E."/>
            <person name="Henrissat B."/>
            <person name="Hansel C."/>
            <person name="Singer S."/>
            <person name="Hutchinson M.I."/>
            <person name="de Vries R.P."/>
            <person name="Natvig D.O."/>
            <person name="Powell A.J."/>
            <person name="Tsang A."/>
            <person name="Grigoriev I.V."/>
        </authorList>
    </citation>
    <scope>NUCLEOTIDE SEQUENCE [LARGE SCALE GENOMIC DNA]</scope>
    <source>
        <strain evidence="2 3">CBS 494.80</strain>
    </source>
</reference>
<dbReference type="EMBL" id="JAZHXI010000003">
    <property type="protein sequence ID" value="KAL2073009.1"/>
    <property type="molecule type" value="Genomic_DNA"/>
</dbReference>
<comment type="caution">
    <text evidence="2">The sequence shown here is derived from an EMBL/GenBank/DDBJ whole genome shotgun (WGS) entry which is preliminary data.</text>
</comment>
<gene>
    <name evidence="2" type="ORF">VTL71DRAFT_10333</name>
</gene>
<feature type="region of interest" description="Disordered" evidence="1">
    <location>
        <begin position="1"/>
        <end position="28"/>
    </location>
</feature>